<dbReference type="AlphaFoldDB" id="A0A8W8MW24"/>
<feature type="compositionally biased region" description="Polar residues" evidence="1">
    <location>
        <begin position="69"/>
        <end position="82"/>
    </location>
</feature>
<organism evidence="2 3">
    <name type="scientific">Magallana gigas</name>
    <name type="common">Pacific oyster</name>
    <name type="synonym">Crassostrea gigas</name>
    <dbReference type="NCBI Taxonomy" id="29159"/>
    <lineage>
        <taxon>Eukaryota</taxon>
        <taxon>Metazoa</taxon>
        <taxon>Spiralia</taxon>
        <taxon>Lophotrochozoa</taxon>
        <taxon>Mollusca</taxon>
        <taxon>Bivalvia</taxon>
        <taxon>Autobranchia</taxon>
        <taxon>Pteriomorphia</taxon>
        <taxon>Ostreida</taxon>
        <taxon>Ostreoidea</taxon>
        <taxon>Ostreidae</taxon>
        <taxon>Magallana</taxon>
    </lineage>
</organism>
<name>A0A8W8MW24_MAGGI</name>
<feature type="compositionally biased region" description="Acidic residues" evidence="1">
    <location>
        <begin position="167"/>
        <end position="183"/>
    </location>
</feature>
<proteinExistence type="predicted"/>
<feature type="compositionally biased region" description="Low complexity" evidence="1">
    <location>
        <begin position="151"/>
        <end position="166"/>
    </location>
</feature>
<sequence length="328" mass="36774">MDFLADSQQSQELFDPVGSQESAEPLPPLTVTAPTPAMSQAQGEKIMLMLADILKEQKALKEEVKKLTGQGQQKNVSKNISIEGSPIEVESDDDSIYLTAEYPVQNEDTSEDGSIPTLTGDDQESAECPEEGSREDAPNQNTEASDDPDTSSSSSSSNSSISGVIDDTQDEIHEDDDTDDDDQNIPRRSTRVRQKPKWMENFVCNSELREYVIWLKEKFNVNPWISFQEPEVQEKLGELARKAGWPGQAMGVMSSFGSTKFTYYRNQIRSKLMGNKEVDVEGLSIKSLHNYLIWKCFLPASTSLANPNREHLTLMLVCEQLYNLHYKC</sequence>
<dbReference type="EnsemblMetazoa" id="G3601.1">
    <property type="protein sequence ID" value="G3601.1:cds"/>
    <property type="gene ID" value="G3601"/>
</dbReference>
<evidence type="ECO:0000313" key="3">
    <source>
        <dbReference type="Proteomes" id="UP000005408"/>
    </source>
</evidence>
<feature type="region of interest" description="Disordered" evidence="1">
    <location>
        <begin position="1"/>
        <end position="35"/>
    </location>
</feature>
<evidence type="ECO:0000313" key="2">
    <source>
        <dbReference type="EnsemblMetazoa" id="G3601.1:cds"/>
    </source>
</evidence>
<dbReference type="Proteomes" id="UP000005408">
    <property type="component" value="Unassembled WGS sequence"/>
</dbReference>
<feature type="region of interest" description="Disordered" evidence="1">
    <location>
        <begin position="65"/>
        <end position="192"/>
    </location>
</feature>
<evidence type="ECO:0000256" key="1">
    <source>
        <dbReference type="SAM" id="MobiDB-lite"/>
    </source>
</evidence>
<feature type="compositionally biased region" description="Acidic residues" evidence="1">
    <location>
        <begin position="121"/>
        <end position="130"/>
    </location>
</feature>
<reference evidence="2" key="1">
    <citation type="submission" date="2022-08" db="UniProtKB">
        <authorList>
            <consortium name="EnsemblMetazoa"/>
        </authorList>
    </citation>
    <scope>IDENTIFICATION</scope>
    <source>
        <strain evidence="2">05x7-T-G4-1.051#20</strain>
    </source>
</reference>
<keyword evidence="3" id="KW-1185">Reference proteome</keyword>
<accession>A0A8W8MW24</accession>
<protein>
    <submittedName>
        <fullName evidence="2">Uncharacterized protein</fullName>
    </submittedName>
</protein>
<feature type="compositionally biased region" description="Polar residues" evidence="1">
    <location>
        <begin position="1"/>
        <end position="12"/>
    </location>
</feature>